<comment type="subunit">
    <text evidence="32">The mature envelope protein (Env) consists of a homotrimer of non-covalently associated gp120-gp41 heterodimers. The resulting complex protrudes from the virus surface as a spike. There seems to be as few as 10 spikes on the average virion. Interacts with host CD4, CCR5 and CXCR4. Gp120 also interacts with the C-type lectins CD209/DC-SIGN and CLEC4M/DC-SIGNR (collectively referred to as DC-SIGN(R)). Gp120 and gp41 interact with GalCer. Gp120 interacts with host ITGA4/ITGB7 complex; on CD4+ T-cells, this interaction results in rapid activation of integrin ITGAL/LFA-1, which facilitates efficient cell-to-cell spreading of HIV-1. Gp120 interacts with cell-associated heparan sulfate; this interaction increases virus infectivity on permissive cells and may be involved in infection of CD4- cells.</text>
</comment>
<comment type="PTM">
    <text evidence="33">Specific enzymatic cleavages in vivo yield mature proteins. Envelope glycoproteins are synthesized as a inactive precursor that is heavily N-glycosylated and processed likely by host cell furin in the Golgi to yield the mature SU and TM proteins. The cleavage site between SU and TM requires the minimal sequence [KR]-X-[KR]-R. About 2 of the 9 disulfide bonds of gp41 are reduced by P4HB/PDI, following binding to CD4 receptor.</text>
</comment>
<gene>
    <name evidence="33 38" type="primary">env</name>
</gene>
<feature type="site" description="Cleavage; by host furin" evidence="33">
    <location>
        <begin position="499"/>
        <end position="500"/>
    </location>
</feature>
<evidence type="ECO:0000313" key="38">
    <source>
        <dbReference type="EMBL" id="AUO70434.1"/>
    </source>
</evidence>
<evidence type="ECO:0000256" key="2">
    <source>
        <dbReference type="ARBA" id="ARBA00004433"/>
    </source>
</evidence>
<evidence type="ECO:0000256" key="28">
    <source>
        <dbReference type="ARBA" id="ARBA00023180"/>
    </source>
</evidence>
<comment type="function">
    <text evidence="33">Envelope glycoprotein gp160: Oligomerizes in the host endoplasmic reticulum into predominantly trimers. In a second time, gp160 transits in the host Golgi, where glycosylation is completed. The precursor is then proteolytically cleaved in the trans-Golgi and thereby activated by cellular furin or furin-like proteases to produce gp120 and gp41.</text>
</comment>
<comment type="PTM">
    <text evidence="33">Highly glycosylated by host. The high number of glycan on the protein is reffered to as 'glycan shield' because it contributes to hide protein sequence from adaptive immune system.</text>
</comment>
<comment type="PTM">
    <text evidence="33">Palmitoylation of the transmembrane protein and of Env polyprotein (prior to its proteolytic cleavage) is essential for their association with host cell membrane lipid rafts. Palmitoylation is therefore required for envelope trafficking to classical lipid rafts, but not for viral replication.</text>
</comment>
<keyword evidence="15 33" id="KW-0053">Apoptosis</keyword>
<dbReference type="GO" id="GO:0019031">
    <property type="term" value="C:viral envelope"/>
    <property type="evidence" value="ECO:0007669"/>
    <property type="project" value="UniProtKB-KW"/>
</dbReference>
<keyword evidence="29 33" id="KW-0899">Viral immunoevasion</keyword>
<dbReference type="FunFam" id="2.170.40.20:FF:000003">
    <property type="entry name" value="Envelope glycoprotein gp160"/>
    <property type="match status" value="1"/>
</dbReference>
<feature type="region of interest" description="Immunosuppression" evidence="33">
    <location>
        <begin position="563"/>
        <end position="581"/>
    </location>
</feature>
<comment type="function">
    <text evidence="33">Surface protein gp120: Attaches the virus to the host lymphoid cell by binding to the primary receptor CD4. This interaction induces a structural rearrangement creating a high affinity binding site for a chemokine coreceptor like CXCR4 and/or CCR5. Acts as a ligand for CD209/DC-SIGN and CLEC4M/DC-SIGNR, which are respectively found on dendritic cells (DCs), and on endothelial cells of liver sinusoids and lymph node sinuses. These interactions allow capture of viral particles at mucosal surfaces by these cells and subsequent transmission to permissive cells. HIV subverts the migration properties of dendritic cells to gain access to CD4+ T-cells in lymph nodes. Virus transmission to permissive T-cells occurs either in trans (without DCs infection, through viral capture and transmission), or in cis (following DCs productive infection, through the usual CD4-gp120 interaction), thereby inducing a robust infection. In trans infection, bound virions remain infectious over days and it is proposed that they are not degraded, but protected in non-lysosomal acidic organelles within the DCs close to the cell membrane thus contributing to the viral infectious potential during DCs' migration from the periphery to the lymphoid tissues. On arrival at lymphoid tissues, intact virions recycle back to DCs' cell surface allowing virus transmission to CD4+ T-cells.</text>
</comment>
<proteinExistence type="inferred from homology"/>
<dbReference type="GO" id="GO:0005198">
    <property type="term" value="F:structural molecule activity"/>
    <property type="evidence" value="ECO:0007669"/>
    <property type="project" value="UniProtKB-UniRule"/>
</dbReference>
<sequence length="845" mass="96140">MRAKGIKRNCQLLFWKWGMMLLGMLMICNATESLWVTVYYGVPVWKEATTTLFCASDAKAYEPEAHNVWATHACVPTDPSPQEVLLENVTENFNMWKNNMVEQMHEDIISLWDQSLKPCVKLTPLCVTLNCTNVNVTNNSALKENEGELKNCSFNVTTNIGNKMQREYAIFYKLDVEPIDSNSTTYKLISCNTSVLTQACPKTSFEPIPIHYCTPAGFAFIKCNDKKFNGTGPCKNVSTVQCTHGIRPVVSTQLLLNGSLAEEEIVIRSENITDNAKTIIVQLNESVVINCTRPNNNTRKGIHLGFGRTFYRVGDIIGDIRKAHCNVSTEQWVKTLKQVAAKLKEQFNKTILFNHSSGGDPEIVMHSFNCRGEFFYCNTTKLFNGTAEQIENNTKAENITTIILPCRIKQIVNRWQEVGKAMYAPPIQGRISCSSNITGLLLTRDGGNNTSNNETFRPAGGDMRDNWRSELYKYKVVRIEPLGVAPTKAKRRVVQREKRAVGALGAMFLGFLGTAGSTMGAAAVTLTVQARQLLSGIVQQQNNLLRAIEAQQHLLQLTVWGIKQLQARVLAVERYLADQQLLGIWGCSGKLICYTDVPWNTSWSNKSMDKIWQNMTWMEWEREIDNYTGLIYNLLETSQNQQEKNEQELLELDKWANLWNWFSISNWLWYIKIFIMIVGGLVGLRLVFIVLSIVNRVRQGYSPLSFQIRLPAPRGPDRPEGTEEEGGERDRDRSDRLATGFLEIIWDDLWSLCHFSYHRLRDLILIVARIVELLGRRGRESLKYWWNLLKYWSQELKNSAISLFNAIAVVVAEGTDRIIEGAQIIGRTILHIPRRIRQGLERSLL</sequence>
<evidence type="ECO:0000256" key="34">
    <source>
        <dbReference type="RuleBase" id="RU363095"/>
    </source>
</evidence>
<keyword evidence="31 33" id="KW-1160">Virus entry into host cell</keyword>
<evidence type="ECO:0000256" key="9">
    <source>
        <dbReference type="ARBA" id="ARBA00022511"/>
    </source>
</evidence>
<keyword evidence="9 33" id="KW-1032">Host cell membrane</keyword>
<dbReference type="HAMAP" id="MF_04083">
    <property type="entry name" value="HIV_ENV"/>
    <property type="match status" value="1"/>
</dbReference>
<feature type="region of interest" description="V5" evidence="33">
    <location>
        <begin position="449"/>
        <end position="459"/>
    </location>
</feature>
<keyword evidence="26 33" id="KW-0564">Palmitate</keyword>
<evidence type="ECO:0000256" key="29">
    <source>
        <dbReference type="ARBA" id="ARBA00023280"/>
    </source>
</evidence>
<evidence type="ECO:0000256" key="6">
    <source>
        <dbReference type="ARBA" id="ARBA00004650"/>
    </source>
</evidence>
<feature type="disulfide bond" evidence="33">
    <location>
        <begin position="223"/>
        <end position="234"/>
    </location>
</feature>
<evidence type="ECO:0000259" key="36">
    <source>
        <dbReference type="Pfam" id="PF00516"/>
    </source>
</evidence>
<dbReference type="GO" id="GO:0019064">
    <property type="term" value="P:fusion of virus membrane with host plasma membrane"/>
    <property type="evidence" value="ECO:0007669"/>
    <property type="project" value="UniProtKB-UniRule"/>
</dbReference>
<comment type="domain">
    <text evidence="33">The membrane proximal external region (MPER) present in gp41 is a tryptophan-rich region recognized by the antibodies 2F5, Z13, and 4E10. MPER seems to play a role in fusion.</text>
</comment>
<dbReference type="Gene3D" id="2.170.40.20">
    <property type="entry name" value="Human immunodeficiency virus 1, Gp160, envelope glycoprotein"/>
    <property type="match status" value="2"/>
</dbReference>
<evidence type="ECO:0000256" key="27">
    <source>
        <dbReference type="ARBA" id="ARBA00023157"/>
    </source>
</evidence>
<feature type="region of interest" description="V2" evidence="33">
    <location>
        <begin position="152"/>
        <end position="191"/>
    </location>
</feature>
<feature type="chain" id="PRO_5023476750" description="Transmembrane protein gp41" evidence="33">
    <location>
        <begin position="500"/>
        <end position="845"/>
    </location>
</feature>
<reference evidence="38" key="1">
    <citation type="journal article" date="2017" name="PLoS ONE">
        <title>Sieve analysis of breakthrough HIV-1 sequences in HVTN 505 identifies vaccine pressure targeting the CD4 binding site of Env-gp120.</title>
        <authorList>
            <person name="deCamp A.C."/>
            <person name="Rolland M."/>
            <person name="Edlefsen P.T."/>
            <person name="Sanders-Buell E."/>
            <person name="Hall B."/>
            <person name="Magaret C.A."/>
            <person name="Fiore-Gartland A.J."/>
            <person name="Juraska M."/>
            <person name="Carpp L.N."/>
            <person name="Karuna S.T."/>
            <person name="Bose M."/>
            <person name="LePore S."/>
            <person name="Miller S."/>
            <person name="O'Sullivan A."/>
            <person name="Poltavee K."/>
            <person name="Bai H."/>
            <person name="Dommaraju K."/>
            <person name="Zhao H."/>
            <person name="Wong K."/>
            <person name="Chen L."/>
            <person name="Ahmed H."/>
            <person name="Goodman D."/>
            <person name="Tay M.Z."/>
            <person name="Gottardo R."/>
            <person name="Koup R.A."/>
            <person name="Bailer R."/>
            <person name="Mascola J.R."/>
            <person name="Graham B.S."/>
            <person name="Roederer M."/>
            <person name="O'Connell R.J."/>
            <person name="Michael N.L."/>
            <person name="Robb M.L."/>
            <person name="Adams E."/>
            <person name="D'Souza P."/>
            <person name="Kublin J."/>
            <person name="Corey L."/>
            <person name="Geraghty D.E."/>
            <person name="Frahm N."/>
            <person name="Tomaras G.D."/>
            <person name="McElrath M.J."/>
            <person name="Frenkel L."/>
            <person name="Styrchak S."/>
            <person name="Tovanabutra S."/>
            <person name="Sobieszczyk M.E."/>
            <person name="Hammer S.M."/>
            <person name="Kim J.H."/>
            <person name="Mullins J.I."/>
            <person name="Gilbert P.B."/>
        </authorList>
    </citation>
    <scope>NUCLEOTIDE SEQUENCE</scope>
    <source>
        <strain evidence="38">505_1144a.RH11</strain>
    </source>
</reference>
<dbReference type="Pfam" id="PF00517">
    <property type="entry name" value="GP41"/>
    <property type="match status" value="1"/>
</dbReference>
<dbReference type="GO" id="GO:0019062">
    <property type="term" value="P:virion attachment to host cell"/>
    <property type="evidence" value="ECO:0007669"/>
    <property type="project" value="UniProtKB-UniRule"/>
</dbReference>
<accession>A0A2I6U811</accession>
<keyword evidence="18 33" id="KW-0946">Virion</keyword>
<comment type="domain">
    <text evidence="33">The CD4-binding region is targeted by the antibody b12.</text>
</comment>
<feature type="coiled-coil region" evidence="33">
    <location>
        <begin position="622"/>
        <end position="656"/>
    </location>
</feature>
<evidence type="ECO:0000256" key="1">
    <source>
        <dbReference type="ARBA" id="ARBA00004402"/>
    </source>
</evidence>
<evidence type="ECO:0000256" key="17">
    <source>
        <dbReference type="ARBA" id="ARBA00022804"/>
    </source>
</evidence>
<dbReference type="Gene3D" id="1.10.287.210">
    <property type="match status" value="1"/>
</dbReference>
<organism evidence="38">
    <name type="scientific">Human immunodeficiency virus type 1</name>
    <name type="common">HIV-1</name>
    <dbReference type="NCBI Taxonomy" id="11676"/>
    <lineage>
        <taxon>Viruses</taxon>
        <taxon>Riboviria</taxon>
        <taxon>Pararnavirae</taxon>
        <taxon>Artverviricota</taxon>
        <taxon>Revtraviricetes</taxon>
        <taxon>Ortervirales</taxon>
        <taxon>Retroviridae</taxon>
        <taxon>Orthoretrovirinae</taxon>
        <taxon>Lentivirus</taxon>
        <taxon>Lentivirus humimdef1</taxon>
    </lineage>
</organism>
<dbReference type="Pfam" id="PF00516">
    <property type="entry name" value="GP120"/>
    <property type="match status" value="1"/>
</dbReference>
<keyword evidence="14 33" id="KW-0812">Transmembrane</keyword>
<dbReference type="InterPro" id="IPR000328">
    <property type="entry name" value="GP41-like"/>
</dbReference>
<evidence type="ECO:0000256" key="10">
    <source>
        <dbReference type="ARBA" id="ARBA00022570"/>
    </source>
</evidence>
<dbReference type="SUPFAM" id="SSF56502">
    <property type="entry name" value="gp120 core"/>
    <property type="match status" value="2"/>
</dbReference>
<keyword evidence="12 33" id="KW-1162">Viral penetration into host cytoplasm</keyword>
<evidence type="ECO:0000256" key="11">
    <source>
        <dbReference type="ARBA" id="ARBA00022581"/>
    </source>
</evidence>
<evidence type="ECO:0000256" key="5">
    <source>
        <dbReference type="ARBA" id="ARBA00004578"/>
    </source>
</evidence>
<comment type="miscellaneous">
    <text evidence="33">HIV-1 lineages are divided in three main groups, M (for Major), O (for Outlier), and N (for New, or Non-M, Non-O). The vast majority of strains found worldwide belong to the group M. Group O seems to be endemic to and largely confined to Cameroon and neighboring countries in West Central Africa, where these viruses represent a small minority of HIV-1 strains. The group N is represented by a limited number of isolates from Cameroonian persons. The group M is further subdivided in 9 clades or subtypes (A to D, F to H, J and K).</text>
</comment>
<feature type="lipid moiety-binding region" description="S-palmitoyl cysteine; by host" evidence="33">
    <location>
        <position position="753"/>
    </location>
</feature>
<protein>
    <recommendedName>
        <fullName evidence="33">Envelope glycoprotein gp160</fullName>
    </recommendedName>
    <alternativeName>
        <fullName evidence="33">Env polyprotein</fullName>
    </alternativeName>
    <component>
        <recommendedName>
            <fullName evidence="33">Surface protein gp120</fullName>
            <shortName evidence="33">SU</shortName>
        </recommendedName>
        <alternativeName>
            <fullName evidence="33">Glycoprotein 120</fullName>
            <shortName evidence="33">gp120</shortName>
        </alternativeName>
    </component>
    <component>
        <recommendedName>
            <fullName evidence="33">Transmembrane protein gp41</fullName>
            <shortName evidence="33">TM</shortName>
        </recommendedName>
        <alternativeName>
            <fullName evidence="33">Glycoprotein 41</fullName>
            <shortName evidence="33">gp41</shortName>
        </alternativeName>
    </component>
</protein>
<keyword evidence="22 33" id="KW-1133">Transmembrane helix</keyword>
<keyword evidence="19 33" id="KW-1043">Host membrane</keyword>
<dbReference type="GO" id="GO:0039654">
    <property type="term" value="P:fusion of virus membrane with host endosome membrane"/>
    <property type="evidence" value="ECO:0007669"/>
    <property type="project" value="UniProtKB-UniRule"/>
</dbReference>
<evidence type="ECO:0000259" key="37">
    <source>
        <dbReference type="Pfam" id="PF00517"/>
    </source>
</evidence>
<dbReference type="InterPro" id="IPR000777">
    <property type="entry name" value="HIV1_Gp120"/>
</dbReference>
<evidence type="ECO:0000256" key="16">
    <source>
        <dbReference type="ARBA" id="ARBA00022729"/>
    </source>
</evidence>
<comment type="caution">
    <text evidence="33 34">Lacks conserved residue(s) required for the propagation of feature annotation.</text>
</comment>
<dbReference type="GO" id="GO:0052031">
    <property type="term" value="P:symbiont-mediated perturbation of host defense response"/>
    <property type="evidence" value="ECO:0007669"/>
    <property type="project" value="UniProtKB-UniRule"/>
</dbReference>
<dbReference type="GO" id="GO:1903911">
    <property type="term" value="P:positive regulation of receptor clustering"/>
    <property type="evidence" value="ECO:0007669"/>
    <property type="project" value="UniProtKB-UniRule"/>
</dbReference>
<keyword evidence="16 33" id="KW-0732">Signal</keyword>
<comment type="subcellular location">
    <molecule>Transmembrane protein gp41</molecule>
    <subcellularLocation>
        <location evidence="33">Virion membrane</location>
        <topology evidence="33">Single-pass type I membrane protein</topology>
    </subcellularLocation>
    <subcellularLocation>
        <location evidence="33">Host cell membrane</location>
        <topology evidence="33">Single-pass type I membrane protein</topology>
    </subcellularLocation>
    <subcellularLocation>
        <location evidence="33">Host endosome membrane</location>
        <topology evidence="33">Single-pass type I membrane protein</topology>
    </subcellularLocation>
    <text evidence="33">It is probably concentrated at the site of budding and incorporated into the virions possibly by contacts between the cytoplasmic tail of Env and the N-terminus of Gag.</text>
</comment>
<keyword evidence="25 33" id="KW-0472">Membrane</keyword>
<keyword evidence="27 33" id="KW-1015">Disulfide bond</keyword>
<feature type="region of interest" description="CD4-binding loop" evidence="33">
    <location>
        <begin position="356"/>
        <end position="366"/>
    </location>
</feature>
<evidence type="ECO:0000256" key="33">
    <source>
        <dbReference type="HAMAP-Rule" id="MF_04083"/>
    </source>
</evidence>
<keyword evidence="7 33" id="KW-1168">Fusion of virus membrane with host membrane</keyword>
<comment type="domain">
    <text evidence="33 34">The 17 amino acids long immunosuppressive region is present in many retroviral envelope proteins. Synthetic peptides derived from this relatively conserved sequence inhibit immune function in vitro and in vivo.</text>
</comment>
<comment type="function">
    <text evidence="33">Transmembrane protein gp41: Acts as a class I viral fusion protein. Under the current model, the protein has at least 3 conformational states: pre-fusion native state, pre-hairpin intermediate state, and post-fusion hairpin state. During fusion of viral and target intracellular membranes, the coiled coil regions (heptad repeats) assume a trimer-of-hairpins structure, positioning the fusion peptide in close proximity to the C-terminal region of the ectodomain. The formation of this structure appears to drive apposition and subsequent fusion of viral and target cell membranes. Complete fusion occurs in host cell endosomes and is dynamin-dependent, however some lipid transfer might occur at the plasma membrane. The virus undergoes clathrin-dependent internalization long before endosomal fusion, thus minimizing the surface exposure of conserved viral epitopes during fusion and reducing the efficacy of inhibitors targeting these epitopes. Membranes fusion leads to delivery of the nucleocapsid into the cytoplasm.</text>
</comment>
<evidence type="ECO:0000256" key="3">
    <source>
        <dbReference type="ARBA" id="ARBA00004505"/>
    </source>
</evidence>
<dbReference type="GO" id="GO:0019082">
    <property type="term" value="P:viral protein processing"/>
    <property type="evidence" value="ECO:0007669"/>
    <property type="project" value="UniProtKB-UniRule"/>
</dbReference>
<evidence type="ECO:0000256" key="13">
    <source>
        <dbReference type="ARBA" id="ARBA00022685"/>
    </source>
</evidence>
<comment type="domain">
    <text evidence="33">Some of the most genetically diverse regions of the viral genome are present in Env. They are called variable regions 1 through 5 (V1 through V5). Coreceptor usage of gp120 is determined mainly by the primary structure of the third variable region (V3) in the outer domain of gp120. The sequence of V3 determines which coreceptor, CCR5 and/or CXCR4 (corresponding to R5/macrophage, X4/T cell and R5X4/T cell and macrophage tropism), is used to trigger the fusion potential of the Env complex, and hence which cells the virus can infect. Binding to CCR5 involves a region adjacent in addition to V3.</text>
</comment>
<evidence type="ECO:0000256" key="32">
    <source>
        <dbReference type="ARBA" id="ARBA00062028"/>
    </source>
</evidence>
<keyword evidence="21 33" id="KW-1164">Virus endocytosis by host</keyword>
<dbReference type="InterPro" id="IPR037527">
    <property type="entry name" value="Gp160"/>
</dbReference>
<feature type="disulfide bond" evidence="33">
    <location>
        <begin position="587"/>
        <end position="593"/>
    </location>
</feature>
<evidence type="ECO:0000256" key="8">
    <source>
        <dbReference type="ARBA" id="ARBA00022510"/>
    </source>
</evidence>
<evidence type="ECO:0000256" key="31">
    <source>
        <dbReference type="ARBA" id="ARBA00023296"/>
    </source>
</evidence>
<name>A0A2I6U811_HV1</name>
<feature type="transmembrane region" description="Helical" evidence="34">
    <location>
        <begin position="667"/>
        <end position="694"/>
    </location>
</feature>
<keyword evidence="13 33" id="KW-0165">Cleavage on pair of basic residues</keyword>
<dbReference type="GO" id="GO:1903908">
    <property type="term" value="P:positive regulation of plasma membrane raft polarization"/>
    <property type="evidence" value="ECO:0007669"/>
    <property type="project" value="UniProtKB-UniRule"/>
</dbReference>
<comment type="miscellaneous">
    <text evidence="33">Inhibitors targeting HIV-1 viral envelope proteins are used as antiretroviral drugs. Attachment of virions to the cell surface via non-specific interactions and CD4 binding can be blocked by inhibitors that include cyanovirin-N, cyclotriazadisulfonamide analogs, PRO 2000, TNX 355 and PRO 542. In addition, BMS 806 can block CD4-induced conformational changes. Env interactions with the coreceptor molecules can be targeted by CCR5 antagonists including SCH-D, maraviroc (UK 427857) and aplaviroc (GW 873140), and the CXCR4 antagonist AMD 070. Fusion of viral and cellular membranes can be inhibited by peptides such as enfuvirtide and tifuvirtide (T 1249). Resistance to inhibitors associated with mutations in Env are observed. Most of the time, single mutations confer only a modest reduction in drug susceptibility. Combination of several mutations is usually required to develop a high-level drug resistance.</text>
</comment>
<feature type="domain" description="Human immunodeficiency virus 1 envelope glycoprotein Gp120" evidence="36">
    <location>
        <begin position="138"/>
        <end position="499"/>
    </location>
</feature>
<evidence type="ECO:0000256" key="15">
    <source>
        <dbReference type="ARBA" id="ARBA00022703"/>
    </source>
</evidence>
<comment type="domain">
    <text evidence="33">The YXXL motif is involved in determining the exact site of viral release at the surface of infected mononuclear cells and promotes endocytosis. YXXL and di-leucine endocytosis motifs interact directly or indirectly with the clathrin adapter complexes, opperate independently, and their activities are not additive.</text>
</comment>
<dbReference type="EMBL" id="MG196932">
    <property type="protein sequence ID" value="AUO70434.1"/>
    <property type="molecule type" value="Genomic_RNA"/>
</dbReference>
<comment type="subcellular location">
    <subcellularLocation>
        <location evidence="3">Host cell membrane</location>
        <topology evidence="3">Peripheral membrane protein</topology>
    </subcellularLocation>
    <subcellularLocation>
        <location evidence="1">Host cell membrane</location>
        <topology evidence="1">Single-pass type I membrane protein</topology>
    </subcellularLocation>
    <subcellularLocation>
        <location evidence="2">Host endosome membrane</location>
        <topology evidence="2">Peripheral membrane protein</topology>
    </subcellularLocation>
    <subcellularLocation>
        <location evidence="5">Host endosome membrane</location>
        <topology evidence="5">Single-pass type I membrane protein</topology>
    </subcellularLocation>
    <subcellularLocation>
        <location evidence="6">Virion membrane</location>
        <topology evidence="6">Peripheral membrane protein</topology>
    </subcellularLocation>
    <subcellularLocation>
        <location evidence="4">Virion membrane</location>
        <topology evidence="4">Single-pass type I membrane protein</topology>
    </subcellularLocation>
</comment>
<feature type="short sequence motif" description="YXXL motif; contains endocytosis signal" evidence="33">
    <location>
        <begin position="701"/>
        <end position="704"/>
    </location>
</feature>
<evidence type="ECO:0000256" key="20">
    <source>
        <dbReference type="ARBA" id="ARBA00022879"/>
    </source>
</evidence>
<dbReference type="GO" id="GO:0044175">
    <property type="term" value="C:host cell endosome membrane"/>
    <property type="evidence" value="ECO:0007669"/>
    <property type="project" value="UniProtKB-SubCell"/>
</dbReference>
<comment type="subunit">
    <text evidence="33">The mature envelope protein (Env) consists of a homotrimer of non-covalently associated gp120-gp41 heterodimers. The resulting complex protrudes from the virus surface as a spike. There seems to be as few as 10 spikes on the average virion. Surface protein gp120 interacts with host CD4, CCR5 and CXCR4. Gp120 also interacts with the C-type lectins CD209/DC-SIGN and CLEC4M/DC-SIGNR (collectively referred to as DC-SIGN(R)). Gp120 and gp41 interact with GalCer. Gp120 interacts with host ITGA4/ITGB7 complex; on CD4+ T-cells, this interaction results in rapid activation of integrin ITGAL/LFA-1, which facilitates efficient cell-to-cell spreading of HIV-1. Gp120 interacts with cell-associated heparan sulfate; this interaction increases virus infectivity on permissive cells and may be involved in infection of CD4- cells.</text>
</comment>
<keyword evidence="30 33" id="KW-0449">Lipoprotein</keyword>
<feature type="domain" description="Retroviral envelope protein GP41-like" evidence="37">
    <location>
        <begin position="519"/>
        <end position="707"/>
    </location>
</feature>
<comment type="similarity">
    <text evidence="33">Belongs to the HIV-1 env protein family.</text>
</comment>
<evidence type="ECO:0000256" key="25">
    <source>
        <dbReference type="ARBA" id="ARBA00023136"/>
    </source>
</evidence>
<feature type="disulfide bond" evidence="33">
    <location>
        <begin position="54"/>
        <end position="74"/>
    </location>
</feature>
<keyword evidence="23 33" id="KW-1039">Host endosome</keyword>
<dbReference type="CDD" id="cd09909">
    <property type="entry name" value="HIV-1-like_HR1-HR2"/>
    <property type="match status" value="1"/>
</dbReference>
<keyword evidence="17 33" id="KW-1161">Viral attachment to host cell</keyword>
<keyword evidence="8 33" id="KW-1170">Fusion of virus membrane with host endosomal membrane</keyword>
<evidence type="ECO:0000256" key="12">
    <source>
        <dbReference type="ARBA" id="ARBA00022595"/>
    </source>
</evidence>
<evidence type="ECO:0000256" key="4">
    <source>
        <dbReference type="ARBA" id="ARBA00004563"/>
    </source>
</evidence>
<dbReference type="GO" id="GO:0020002">
    <property type="term" value="C:host cell plasma membrane"/>
    <property type="evidence" value="ECO:0007669"/>
    <property type="project" value="UniProtKB-SubCell"/>
</dbReference>
<dbReference type="SUPFAM" id="SSF58069">
    <property type="entry name" value="Virus ectodomain"/>
    <property type="match status" value="1"/>
</dbReference>
<evidence type="ECO:0000256" key="35">
    <source>
        <dbReference type="SAM" id="MobiDB-lite"/>
    </source>
</evidence>
<dbReference type="InterPro" id="IPR036377">
    <property type="entry name" value="Gp120_core_sf"/>
</dbReference>
<feature type="short sequence motif" description="Di-leucine internalization motif" evidence="33">
    <location>
        <begin position="844"/>
        <end position="845"/>
    </location>
</feature>
<dbReference type="Gene3D" id="1.20.5.490">
    <property type="entry name" value="Single helix bin"/>
    <property type="match status" value="1"/>
</dbReference>
<evidence type="ECO:0000256" key="7">
    <source>
        <dbReference type="ARBA" id="ARBA00022506"/>
    </source>
</evidence>
<feature type="region of interest" description="MPER; binding to GalCer" evidence="33">
    <location>
        <begin position="651"/>
        <end position="672"/>
    </location>
</feature>
<evidence type="ECO:0000256" key="24">
    <source>
        <dbReference type="ARBA" id="ARBA00023054"/>
    </source>
</evidence>
<dbReference type="GO" id="GO:0075512">
    <property type="term" value="P:clathrin-dependent endocytosis of virus by host cell"/>
    <property type="evidence" value="ECO:0007669"/>
    <property type="project" value="UniProtKB-UniRule"/>
</dbReference>
<feature type="chain" id="PRO_5023476749" description="Envelope glycoprotein gp160" evidence="33">
    <location>
        <begin position="33"/>
        <end position="845"/>
    </location>
</feature>
<evidence type="ECO:0000256" key="18">
    <source>
        <dbReference type="ARBA" id="ARBA00022844"/>
    </source>
</evidence>
<comment type="subcellular location">
    <molecule>Surface protein gp120</molecule>
    <subcellularLocation>
        <location evidence="33">Virion membrane</location>
        <topology evidence="33">Peripheral membrane protein</topology>
    </subcellularLocation>
    <subcellularLocation>
        <location evidence="33">Host cell membrane</location>
        <topology evidence="33">Peripheral membrane protein</topology>
    </subcellularLocation>
    <subcellularLocation>
        <location evidence="33">Host endosome membrane</location>
        <topology evidence="33">Single-pass type I membrane protein</topology>
    </subcellularLocation>
    <text evidence="33">The surface protein is not anchored to the viral envelope, but associates with the extravirion surface through its binding to TM. It is probably concentrated at the site of budding and incorporated into the virions possibly by contacts between the cytoplasmic tail of Env and the N-terminus of Gag.</text>
</comment>
<dbReference type="FunFam" id="1.20.5.490:FF:000001">
    <property type="entry name" value="Envelope glycoprotein gp160"/>
    <property type="match status" value="1"/>
</dbReference>
<evidence type="ECO:0000256" key="30">
    <source>
        <dbReference type="ARBA" id="ARBA00023288"/>
    </source>
</evidence>
<keyword evidence="28 33" id="KW-0325">Glycoprotein</keyword>
<evidence type="ECO:0000256" key="26">
    <source>
        <dbReference type="ARBA" id="ARBA00023139"/>
    </source>
</evidence>
<evidence type="ECO:0000256" key="23">
    <source>
        <dbReference type="ARBA" id="ARBA00023046"/>
    </source>
</evidence>
<evidence type="ECO:0000256" key="14">
    <source>
        <dbReference type="ARBA" id="ARBA00022692"/>
    </source>
</evidence>
<organismHost>
    <name type="scientific">Homo sapiens</name>
    <name type="common">Human</name>
    <dbReference type="NCBI Taxonomy" id="9606"/>
</organismHost>
<feature type="topological domain" description="Cytoplasmic" evidence="33">
    <location>
        <begin position="695"/>
        <end position="845"/>
    </location>
</feature>
<feature type="transmembrane region" description="Helical" evidence="34">
    <location>
        <begin position="21"/>
        <end position="42"/>
    </location>
</feature>
<dbReference type="FunFam" id="1.10.287.210:FF:000001">
    <property type="entry name" value="Envelope glycoprotein gp160"/>
    <property type="match status" value="1"/>
</dbReference>
<dbReference type="GO" id="GO:0055036">
    <property type="term" value="C:virion membrane"/>
    <property type="evidence" value="ECO:0007669"/>
    <property type="project" value="UniProtKB-SubCell"/>
</dbReference>
<keyword evidence="24 33" id="KW-0175">Coiled coil</keyword>
<feature type="disulfide bond" evidence="33">
    <location>
        <begin position="213"/>
        <end position="242"/>
    </location>
</feature>
<dbReference type="GO" id="GO:0016020">
    <property type="term" value="C:membrane"/>
    <property type="evidence" value="ECO:0007669"/>
    <property type="project" value="UniProtKB-UniRule"/>
</dbReference>
<evidence type="ECO:0000256" key="21">
    <source>
        <dbReference type="ARBA" id="ARBA00022890"/>
    </source>
</evidence>
<evidence type="ECO:0000256" key="22">
    <source>
        <dbReference type="ARBA" id="ARBA00022989"/>
    </source>
</evidence>
<feature type="region of interest" description="Disordered" evidence="35">
    <location>
        <begin position="710"/>
        <end position="733"/>
    </location>
</feature>
<keyword evidence="10 33" id="KW-1165">Clathrin-mediated endocytosis of virus by host</keyword>
<evidence type="ECO:0000256" key="19">
    <source>
        <dbReference type="ARBA" id="ARBA00022870"/>
    </source>
</evidence>
<dbReference type="FunFam" id="2.170.40.20:FF:000001">
    <property type="entry name" value="Envelope glycoprotein gp160"/>
    <property type="match status" value="1"/>
</dbReference>
<keyword evidence="11 33" id="KW-0945">Host-virus interaction</keyword>
<keyword evidence="20 33" id="KW-0261">Viral envelope protein</keyword>